<dbReference type="Pfam" id="PF01728">
    <property type="entry name" value="FtsJ"/>
    <property type="match status" value="1"/>
</dbReference>
<evidence type="ECO:0000256" key="4">
    <source>
        <dbReference type="ARBA" id="ARBA00022679"/>
    </source>
</evidence>
<name>A0A1Y1U9R6_9TREE</name>
<dbReference type="EMBL" id="NBSH01000017">
    <property type="protein sequence ID" value="ORX33825.1"/>
    <property type="molecule type" value="Genomic_DNA"/>
</dbReference>
<keyword evidence="4 9" id="KW-0808">Transferase</keyword>
<evidence type="ECO:0000313" key="9">
    <source>
        <dbReference type="EMBL" id="ORX33825.1"/>
    </source>
</evidence>
<dbReference type="InterPro" id="IPR015507">
    <property type="entry name" value="rRNA-MeTfrase_E"/>
</dbReference>
<dbReference type="RefSeq" id="XP_021868124.1">
    <property type="nucleotide sequence ID" value="XM_022013689.1"/>
</dbReference>
<keyword evidence="2" id="KW-0698">rRNA processing</keyword>
<feature type="active site" description="Proton acceptor" evidence="7">
    <location>
        <position position="196"/>
    </location>
</feature>
<dbReference type="Proteomes" id="UP000193218">
    <property type="component" value="Unassembled WGS sequence"/>
</dbReference>
<dbReference type="OrthoDB" id="20105at2759"/>
<proteinExistence type="inferred from homology"/>
<dbReference type="PIRSF" id="PIRSF005461">
    <property type="entry name" value="23S_rRNA_mtase"/>
    <property type="match status" value="1"/>
</dbReference>
<keyword evidence="3 9" id="KW-0489">Methyltransferase</keyword>
<dbReference type="InterPro" id="IPR002877">
    <property type="entry name" value="RNA_MeTrfase_FtsJ_dom"/>
</dbReference>
<feature type="domain" description="Ribosomal RNA methyltransferase FtsJ" evidence="8">
    <location>
        <begin position="40"/>
        <end position="240"/>
    </location>
</feature>
<sequence>MRATLVTLKKSASSTRWLARQANDPYVKGRIGADAGGVTYRSRSSFKLISLLDKRFPKVIVDLGAAPGGWSQVIRRKARPQDLVFALDILDMEPLKGVEVLKGDFLEQAIQKRLRARIMEGIYGGALVHPDHRDHRMVDLVLSDMMGPMTGNKLADVRTSLDLVEAASAFAFANLKEAPRVGKGDPRSTGGHLVIKFFMHPDMVEFQKQVLEPRFRKVAVPKPKESRKESSEAYFVCLGYKGDPNRL</sequence>
<evidence type="ECO:0000256" key="2">
    <source>
        <dbReference type="ARBA" id="ARBA00022552"/>
    </source>
</evidence>
<evidence type="ECO:0000256" key="5">
    <source>
        <dbReference type="ARBA" id="ARBA00022691"/>
    </source>
</evidence>
<evidence type="ECO:0000256" key="3">
    <source>
        <dbReference type="ARBA" id="ARBA00022603"/>
    </source>
</evidence>
<dbReference type="PANTHER" id="PTHR10920">
    <property type="entry name" value="RIBOSOMAL RNA METHYLTRANSFERASE"/>
    <property type="match status" value="1"/>
</dbReference>
<evidence type="ECO:0000256" key="7">
    <source>
        <dbReference type="PIRSR" id="PIRSR005461-1"/>
    </source>
</evidence>
<dbReference type="GO" id="GO:0008650">
    <property type="term" value="F:rRNA (uridine-2'-O-)-methyltransferase activity"/>
    <property type="evidence" value="ECO:0007669"/>
    <property type="project" value="TreeGrafter"/>
</dbReference>
<keyword evidence="5 7" id="KW-0949">S-adenosyl-L-methionine</keyword>
<dbReference type="HAMAP" id="MF_01547">
    <property type="entry name" value="RNA_methyltr_E"/>
    <property type="match status" value="1"/>
</dbReference>
<evidence type="ECO:0000256" key="1">
    <source>
        <dbReference type="ARBA" id="ARBA00009258"/>
    </source>
</evidence>
<evidence type="ECO:0000259" key="8">
    <source>
        <dbReference type="Pfam" id="PF01728"/>
    </source>
</evidence>
<evidence type="ECO:0000256" key="6">
    <source>
        <dbReference type="ARBA" id="ARBA00041184"/>
    </source>
</evidence>
<dbReference type="GeneID" id="33555497"/>
<reference evidence="9 10" key="1">
    <citation type="submission" date="2017-03" db="EMBL/GenBank/DDBJ databases">
        <title>Widespread Adenine N6-methylation of Active Genes in Fungi.</title>
        <authorList>
            <consortium name="DOE Joint Genome Institute"/>
            <person name="Mondo S.J."/>
            <person name="Dannebaum R.O."/>
            <person name="Kuo R.C."/>
            <person name="Louie K.B."/>
            <person name="Bewick A.J."/>
            <person name="Labutti K."/>
            <person name="Haridas S."/>
            <person name="Kuo A."/>
            <person name="Salamov A."/>
            <person name="Ahrendt S.R."/>
            <person name="Lau R."/>
            <person name="Bowen B.P."/>
            <person name="Lipzen A."/>
            <person name="Sullivan W."/>
            <person name="Andreopoulos W.B."/>
            <person name="Clum A."/>
            <person name="Lindquist E."/>
            <person name="Daum C."/>
            <person name="Northen T.R."/>
            <person name="Ramamoorthy G."/>
            <person name="Schmitz R.J."/>
            <person name="Gryganskyi A."/>
            <person name="Culley D."/>
            <person name="Magnuson J."/>
            <person name="James T.Y."/>
            <person name="O'Malley M.A."/>
            <person name="Stajich J.E."/>
            <person name="Spatafora J.W."/>
            <person name="Visel A."/>
            <person name="Grigoriev I.V."/>
        </authorList>
    </citation>
    <scope>NUCLEOTIDE SEQUENCE [LARGE SCALE GENOMIC DNA]</scope>
    <source>
        <strain evidence="9 10">NRRL Y-17943</strain>
    </source>
</reference>
<dbReference type="AlphaFoldDB" id="A0A1Y1U9R6"/>
<protein>
    <recommendedName>
        <fullName evidence="6">rRNA methyltransferase 2, mitochondrial</fullName>
    </recommendedName>
</protein>
<organism evidence="9 10">
    <name type="scientific">Kockovaella imperatae</name>
    <dbReference type="NCBI Taxonomy" id="4999"/>
    <lineage>
        <taxon>Eukaryota</taxon>
        <taxon>Fungi</taxon>
        <taxon>Dikarya</taxon>
        <taxon>Basidiomycota</taxon>
        <taxon>Agaricomycotina</taxon>
        <taxon>Tremellomycetes</taxon>
        <taxon>Tremellales</taxon>
        <taxon>Cuniculitremaceae</taxon>
        <taxon>Kockovaella</taxon>
    </lineage>
</organism>
<comment type="similarity">
    <text evidence="1">Belongs to the class I-like SAM-binding methyltransferase superfamily. RNA methyltransferase RlmE family.</text>
</comment>
<dbReference type="PANTHER" id="PTHR10920:SF18">
    <property type="entry name" value="RRNA METHYLTRANSFERASE 2, MITOCHONDRIAL"/>
    <property type="match status" value="1"/>
</dbReference>
<dbReference type="Gene3D" id="3.40.50.150">
    <property type="entry name" value="Vaccinia Virus protein VP39"/>
    <property type="match status" value="1"/>
</dbReference>
<dbReference type="STRING" id="4999.A0A1Y1U9R6"/>
<dbReference type="SUPFAM" id="SSF53335">
    <property type="entry name" value="S-adenosyl-L-methionine-dependent methyltransferases"/>
    <property type="match status" value="1"/>
</dbReference>
<dbReference type="InterPro" id="IPR029063">
    <property type="entry name" value="SAM-dependent_MTases_sf"/>
</dbReference>
<dbReference type="GO" id="GO:0005739">
    <property type="term" value="C:mitochondrion"/>
    <property type="evidence" value="ECO:0007669"/>
    <property type="project" value="TreeGrafter"/>
</dbReference>
<dbReference type="FunCoup" id="A0A1Y1U9R6">
    <property type="interactions" value="226"/>
</dbReference>
<keyword evidence="10" id="KW-1185">Reference proteome</keyword>
<gene>
    <name evidence="9" type="ORF">BD324DRAFT_584572</name>
</gene>
<evidence type="ECO:0000313" key="10">
    <source>
        <dbReference type="Proteomes" id="UP000193218"/>
    </source>
</evidence>
<dbReference type="InParanoid" id="A0A1Y1U9R6"/>
<comment type="caution">
    <text evidence="9">The sequence shown here is derived from an EMBL/GenBank/DDBJ whole genome shotgun (WGS) entry which is preliminary data.</text>
</comment>
<accession>A0A1Y1U9R6</accession>
<dbReference type="InterPro" id="IPR050082">
    <property type="entry name" value="RNA_methyltr_RlmE"/>
</dbReference>